<dbReference type="Proteomes" id="UP000067320">
    <property type="component" value="Plasmid pCCO1"/>
</dbReference>
<dbReference type="Proteomes" id="UP000009340">
    <property type="component" value="Unassembled WGS sequence"/>
</dbReference>
<feature type="domain" description="DUF4440" evidence="1">
    <location>
        <begin position="17"/>
        <end position="106"/>
    </location>
</feature>
<proteinExistence type="predicted"/>
<protein>
    <recommendedName>
        <fullName evidence="1">DUF4440 domain-containing protein</fullName>
    </recommendedName>
</protein>
<dbReference type="RefSeq" id="WP_007679834.1">
    <property type="nucleotide sequence ID" value="NZ_CAKW01000131.1"/>
</dbReference>
<reference evidence="2 5" key="3">
    <citation type="journal article" date="2016" name="Genome Announc.">
        <title>Fully Closed Genome Sequences of Five Type Strains of the Genus Cronobacter and One Cronobacter sakazakii Strain.</title>
        <authorList>
            <person name="Moine D."/>
            <person name="Kassam M."/>
            <person name="Baert L."/>
            <person name="Tang Y."/>
            <person name="Barretto C."/>
            <person name="Ngom Bru C."/>
            <person name="Klijn A."/>
            <person name="Descombes P."/>
        </authorList>
    </citation>
    <scope>NUCLEOTIDE SEQUENCE [LARGE SCALE GENOMIC DNA]</scope>
    <source>
        <strain evidence="2 5">LMG 26250</strain>
    </source>
</reference>
<evidence type="ECO:0000313" key="5">
    <source>
        <dbReference type="Proteomes" id="UP000067320"/>
    </source>
</evidence>
<accession>K8A3X5</accession>
<dbReference type="KEGG" id="ccon:AFK62_20425"/>
<dbReference type="PATRIC" id="fig|1073999.7.peg.4269"/>
<dbReference type="SUPFAM" id="SSF54427">
    <property type="entry name" value="NTF2-like"/>
    <property type="match status" value="1"/>
</dbReference>
<reference evidence="5" key="2">
    <citation type="submission" date="2015-09" db="EMBL/GenBank/DDBJ databases">
        <title>Cronobacter genome sequencing and assembly.</title>
        <authorList>
            <person name="Descombes P."/>
            <person name="Baert L."/>
            <person name="Ngom-Bru C."/>
            <person name="Barretto C."/>
        </authorList>
    </citation>
    <scope>NUCLEOTIDE SEQUENCE [LARGE SCALE GENOMIC DNA]</scope>
    <source>
        <strain evidence="5">LMG 26250</strain>
        <plasmid evidence="5">pCCO1</plasmid>
    </source>
</reference>
<dbReference type="OrthoDB" id="121974at2"/>
<dbReference type="eggNOG" id="COG4994">
    <property type="taxonomic scope" value="Bacteria"/>
</dbReference>
<evidence type="ECO:0000313" key="4">
    <source>
        <dbReference type="Proteomes" id="UP000009340"/>
    </source>
</evidence>
<reference evidence="3" key="1">
    <citation type="submission" date="2012-07" db="EMBL/GenBank/DDBJ databases">
        <authorList>
            <person name="Cummings C."/>
        </authorList>
    </citation>
    <scope>NUCLEOTIDE SEQUENCE</scope>
    <source>
        <strain evidence="3">1330</strain>
    </source>
</reference>
<dbReference type="InterPro" id="IPR027843">
    <property type="entry name" value="DUF4440"/>
</dbReference>
<dbReference type="Gene3D" id="3.10.450.50">
    <property type="match status" value="1"/>
</dbReference>
<evidence type="ECO:0000259" key="1">
    <source>
        <dbReference type="Pfam" id="PF14534"/>
    </source>
</evidence>
<dbReference type="EMBL" id="CP012265">
    <property type="protein sequence ID" value="ALB64911.1"/>
    <property type="molecule type" value="Genomic_DNA"/>
</dbReference>
<name>K8A3X5_9ENTR</name>
<evidence type="ECO:0000313" key="3">
    <source>
        <dbReference type="EMBL" id="CCJ74305.1"/>
    </source>
</evidence>
<dbReference type="AlphaFoldDB" id="K8A3X5"/>
<geneLocation type="plasmid" evidence="2 5">
    <name>pCCO1</name>
</geneLocation>
<keyword evidence="2" id="KW-0614">Plasmid</keyword>
<sequence>MLQAILIALECSLHEAKRRDQAWLEAVLHPRFCEITRSGSVVSRHETIKALTQETSAPAMVSSDFTLLPVSEESVILRYHTCAPDGRRAAWRSSHWVKDGESRWQLIFHQGTPAG</sequence>
<evidence type="ECO:0000313" key="2">
    <source>
        <dbReference type="EMBL" id="ALB64911.1"/>
    </source>
</evidence>
<keyword evidence="5" id="KW-1185">Reference proteome</keyword>
<dbReference type="InterPro" id="IPR032710">
    <property type="entry name" value="NTF2-like_dom_sf"/>
</dbReference>
<organism evidence="3 4">
    <name type="scientific">Cronobacter condimenti 1330</name>
    <dbReference type="NCBI Taxonomy" id="1073999"/>
    <lineage>
        <taxon>Bacteria</taxon>
        <taxon>Pseudomonadati</taxon>
        <taxon>Pseudomonadota</taxon>
        <taxon>Gammaproteobacteria</taxon>
        <taxon>Enterobacterales</taxon>
        <taxon>Enterobacteriaceae</taxon>
        <taxon>Cronobacter</taxon>
    </lineage>
</organism>
<dbReference type="EMBL" id="CAKW01000131">
    <property type="protein sequence ID" value="CCJ74305.1"/>
    <property type="molecule type" value="Genomic_DNA"/>
</dbReference>
<dbReference type="Pfam" id="PF14534">
    <property type="entry name" value="DUF4440"/>
    <property type="match status" value="1"/>
</dbReference>
<gene>
    <name evidence="2" type="ORF">AFK62_20425</name>
    <name evidence="3" type="ORF">BN137_3703</name>
</gene>